<feature type="compositionally biased region" description="Basic residues" evidence="1">
    <location>
        <begin position="15"/>
        <end position="25"/>
    </location>
</feature>
<feature type="compositionally biased region" description="Polar residues" evidence="1">
    <location>
        <begin position="1"/>
        <end position="14"/>
    </location>
</feature>
<name>A0A8F8KRB3_9VIRU</name>
<organism evidence="2">
    <name type="scientific">Clandestinovirus</name>
    <dbReference type="NCBI Taxonomy" id="2831644"/>
    <lineage>
        <taxon>Viruses</taxon>
    </lineage>
</organism>
<accession>A0A8F8KRB3</accession>
<gene>
    <name evidence="2" type="ORF">KOM_12_471</name>
</gene>
<evidence type="ECO:0000256" key="1">
    <source>
        <dbReference type="SAM" id="MobiDB-lite"/>
    </source>
</evidence>
<feature type="compositionally biased region" description="Basic and acidic residues" evidence="1">
    <location>
        <begin position="27"/>
        <end position="38"/>
    </location>
</feature>
<feature type="region of interest" description="Disordered" evidence="1">
    <location>
        <begin position="1"/>
        <end position="45"/>
    </location>
</feature>
<reference evidence="2" key="1">
    <citation type="submission" date="2021-06" db="EMBL/GenBank/DDBJ databases">
        <authorList>
            <person name="Rolland C."/>
        </authorList>
    </citation>
    <scope>NUCLEOTIDE SEQUENCE</scope>
    <source>
        <strain evidence="2">347.936635</strain>
    </source>
</reference>
<proteinExistence type="predicted"/>
<sequence length="170" mass="19033">MTDVLQSIDTSANTRPRKRAKRTHNPSKVEEELTAEKDVDAEDEGGVIGDVEELETEDIHGTTNEIEKESKENAAMYEQWVNQCKTEHDTMPLVCDLCQLKMTLGSRINNGMHFCRKATFLSIEKKHFTKTKSVNIPTLLTKTVTGALVLQCPLCTEWHPLADSCALLDG</sequence>
<evidence type="ECO:0000313" key="2">
    <source>
        <dbReference type="EMBL" id="QYA18739.1"/>
    </source>
</evidence>
<protein>
    <submittedName>
        <fullName evidence="2">Uncharacterized protein</fullName>
    </submittedName>
</protein>
<dbReference type="EMBL" id="MZ420154">
    <property type="protein sequence ID" value="QYA18739.1"/>
    <property type="molecule type" value="Genomic_DNA"/>
</dbReference>